<comment type="subcellular location">
    <subcellularLocation>
        <location evidence="1">Cell outer membrane</location>
    </subcellularLocation>
</comment>
<comment type="similarity">
    <text evidence="2">Belongs to the SusD family.</text>
</comment>
<dbReference type="AlphaFoldDB" id="A0A3D5IZV9"/>
<evidence type="ECO:0000259" key="6">
    <source>
        <dbReference type="Pfam" id="PF07980"/>
    </source>
</evidence>
<organism evidence="8 9">
    <name type="scientific">Zunongwangia profunda</name>
    <dbReference type="NCBI Taxonomy" id="398743"/>
    <lineage>
        <taxon>Bacteria</taxon>
        <taxon>Pseudomonadati</taxon>
        <taxon>Bacteroidota</taxon>
        <taxon>Flavobacteriia</taxon>
        <taxon>Flavobacteriales</taxon>
        <taxon>Flavobacteriaceae</taxon>
        <taxon>Zunongwangia</taxon>
    </lineage>
</organism>
<evidence type="ECO:0000259" key="7">
    <source>
        <dbReference type="Pfam" id="PF14322"/>
    </source>
</evidence>
<keyword evidence="3" id="KW-0732">Signal</keyword>
<dbReference type="InterPro" id="IPR033985">
    <property type="entry name" value="SusD-like_N"/>
</dbReference>
<evidence type="ECO:0000256" key="4">
    <source>
        <dbReference type="ARBA" id="ARBA00023136"/>
    </source>
</evidence>
<dbReference type="RefSeq" id="WP_013072678.1">
    <property type="nucleotide sequence ID" value="NZ_CALFQJ010000166.1"/>
</dbReference>
<evidence type="ECO:0000256" key="1">
    <source>
        <dbReference type="ARBA" id="ARBA00004442"/>
    </source>
</evidence>
<evidence type="ECO:0000256" key="3">
    <source>
        <dbReference type="ARBA" id="ARBA00022729"/>
    </source>
</evidence>
<dbReference type="OMA" id="HANACIE"/>
<dbReference type="Pfam" id="PF07980">
    <property type="entry name" value="SusD_RagB"/>
    <property type="match status" value="1"/>
</dbReference>
<dbReference type="Pfam" id="PF14322">
    <property type="entry name" value="SusD-like_3"/>
    <property type="match status" value="1"/>
</dbReference>
<dbReference type="Gene3D" id="1.25.40.390">
    <property type="match status" value="1"/>
</dbReference>
<evidence type="ECO:0000256" key="2">
    <source>
        <dbReference type="ARBA" id="ARBA00006275"/>
    </source>
</evidence>
<dbReference type="InterPro" id="IPR012944">
    <property type="entry name" value="SusD_RagB_dom"/>
</dbReference>
<dbReference type="InterPro" id="IPR011990">
    <property type="entry name" value="TPR-like_helical_dom_sf"/>
</dbReference>
<feature type="domain" description="RagB/SusD" evidence="6">
    <location>
        <begin position="331"/>
        <end position="468"/>
    </location>
</feature>
<keyword evidence="4" id="KW-0472">Membrane</keyword>
<feature type="domain" description="SusD-like N-terminal" evidence="7">
    <location>
        <begin position="90"/>
        <end position="227"/>
    </location>
</feature>
<evidence type="ECO:0000313" key="9">
    <source>
        <dbReference type="Proteomes" id="UP000264330"/>
    </source>
</evidence>
<dbReference type="Proteomes" id="UP000264330">
    <property type="component" value="Unassembled WGS sequence"/>
</dbReference>
<comment type="caution">
    <text evidence="8">The sequence shown here is derived from an EMBL/GenBank/DDBJ whole genome shotgun (WGS) entry which is preliminary data.</text>
</comment>
<protein>
    <submittedName>
        <fullName evidence="8">RagB/SusD family nutrient uptake outer membrane protein</fullName>
    </submittedName>
</protein>
<proteinExistence type="inferred from homology"/>
<dbReference type="CDD" id="cd08977">
    <property type="entry name" value="SusD"/>
    <property type="match status" value="1"/>
</dbReference>
<gene>
    <name evidence="8" type="ORF">DGQ38_10170</name>
</gene>
<reference evidence="8 9" key="1">
    <citation type="journal article" date="2018" name="Nat. Biotechnol.">
        <title>A standardized bacterial taxonomy based on genome phylogeny substantially revises the tree of life.</title>
        <authorList>
            <person name="Parks D.H."/>
            <person name="Chuvochina M."/>
            <person name="Waite D.W."/>
            <person name="Rinke C."/>
            <person name="Skarshewski A."/>
            <person name="Chaumeil P.A."/>
            <person name="Hugenholtz P."/>
        </authorList>
    </citation>
    <scope>NUCLEOTIDE SEQUENCE [LARGE SCALE GENOMIC DNA]</scope>
    <source>
        <strain evidence="8">UBA9359</strain>
    </source>
</reference>
<sequence length="468" mass="52789">MMKNRNPKYICSALIGVILLCTGCESFLETEIPNNKISSVTVFENVETANSAMRGVYNELFRAYYSYGGRNSVTVIAGISGNTLQTEVLDNNLIQFEQYAINPANSYNYNIWASAYKMIYQVNAILEGLEASGINVATKNRLMGEASFVRAFTYFYLVNLYGTVPLILSTDYRPNATAGNAAVSSIYEQIIADLEFAMSKLGDDYTEGDRSRPNRFSAMALLARTYLYTENWSMAAEMSNQVISLNTHYELLSDLNEVFLANSREALWQISPIGSASGAVHTNEGNLFIRADNATSSVPVSLTENFLNSFDDRDLRYQNWVDVYTLNEREIYFPYKYKIQYAPSGSIVEYSMVLRLAEQYLINAEANAHLGNLKAAISGVNTIRERAGVAAITPSDLQMSEESILQVILQEKHKEFFTEWGHRYLDLKRIISLQINVPNLEQEQLSRLYPIPEQELISNPNLEQNEGY</sequence>
<dbReference type="SUPFAM" id="SSF48452">
    <property type="entry name" value="TPR-like"/>
    <property type="match status" value="1"/>
</dbReference>
<dbReference type="EMBL" id="DPMF01000242">
    <property type="protein sequence ID" value="HCV81401.1"/>
    <property type="molecule type" value="Genomic_DNA"/>
</dbReference>
<accession>A0A3D5IZV9</accession>
<dbReference type="GO" id="GO:0009279">
    <property type="term" value="C:cell outer membrane"/>
    <property type="evidence" value="ECO:0007669"/>
    <property type="project" value="UniProtKB-SubCell"/>
</dbReference>
<keyword evidence="5" id="KW-0998">Cell outer membrane</keyword>
<name>A0A3D5IZV9_9FLAO</name>
<evidence type="ECO:0000313" key="8">
    <source>
        <dbReference type="EMBL" id="HCV81401.1"/>
    </source>
</evidence>
<evidence type="ECO:0000256" key="5">
    <source>
        <dbReference type="ARBA" id="ARBA00023237"/>
    </source>
</evidence>